<evidence type="ECO:0000259" key="2">
    <source>
        <dbReference type="Pfam" id="PF00534"/>
    </source>
</evidence>
<keyword evidence="4" id="KW-0808">Transferase</keyword>
<dbReference type="EMBL" id="WTYC01000013">
    <property type="protein sequence ID" value="MXO49618.1"/>
    <property type="molecule type" value="Genomic_DNA"/>
</dbReference>
<dbReference type="PANTHER" id="PTHR45947">
    <property type="entry name" value="SULFOQUINOVOSYL TRANSFERASE SQD2"/>
    <property type="match status" value="1"/>
</dbReference>
<proteinExistence type="predicted"/>
<dbReference type="InterPro" id="IPR028098">
    <property type="entry name" value="Glyco_trans_4-like_N"/>
</dbReference>
<dbReference type="InterPro" id="IPR050194">
    <property type="entry name" value="Glycosyltransferase_grp1"/>
</dbReference>
<reference evidence="4 5" key="1">
    <citation type="submission" date="2019-12" db="EMBL/GenBank/DDBJ databases">
        <title>Genomic-based taxomic classification of the family Erythrobacteraceae.</title>
        <authorList>
            <person name="Xu L."/>
        </authorList>
    </citation>
    <scope>NUCLEOTIDE SEQUENCE [LARGE SCALE GENOMIC DNA]</scope>
    <source>
        <strain evidence="4 5">DSM 17792</strain>
    </source>
</reference>
<evidence type="ECO:0000313" key="4">
    <source>
        <dbReference type="EMBL" id="MXO49618.1"/>
    </source>
</evidence>
<dbReference type="SUPFAM" id="SSF53756">
    <property type="entry name" value="UDP-Glycosyltransferase/glycogen phosphorylase"/>
    <property type="match status" value="1"/>
</dbReference>
<accession>A0A844XXF3</accession>
<dbReference type="AlphaFoldDB" id="A0A844XXF3"/>
<dbReference type="GO" id="GO:0016757">
    <property type="term" value="F:glycosyltransferase activity"/>
    <property type="evidence" value="ECO:0007669"/>
    <property type="project" value="InterPro"/>
</dbReference>
<dbReference type="InterPro" id="IPR001296">
    <property type="entry name" value="Glyco_trans_1"/>
</dbReference>
<dbReference type="Proteomes" id="UP000448199">
    <property type="component" value="Unassembled WGS sequence"/>
</dbReference>
<protein>
    <submittedName>
        <fullName evidence="4">Glycosyltransferase</fullName>
    </submittedName>
</protein>
<sequence length="378" mass="42332">MRIAQIAPLAESCPPKLYGGTERIVHFLTEELVSMEHEVTLFASGDSQTRAELVSCVPQALRLVDGAHNLVPHHLSMVEQVRRRLDDFDIVHFHIDLFQYPAILTWDTPTVTTLHGRLDIPDLQRCYRTFSQVPLVSISNNQRMPMPPVNWVETVYHGLPPQMLPLNLEGGDYLVFLGRISPEKRPDRAIEIAVRSGRPLKMAAKIDAVDQAYWEAEIRPLVEAHDNVEYIGEVNEAQKAELLGSAGALLFPIDWPEPFGLVMIEALSCGTPVVAWRNGSVPEVMKDGVSGRIVDSVEEAVAAVDEVFRFDRAKVREYFERRFTVRRMADDYIQLFEQQIAQNEYRRSTESSEFAQATMPPGSFGAAPPNALGLGTAA</sequence>
<dbReference type="CDD" id="cd03802">
    <property type="entry name" value="GT4_AviGT4-like"/>
    <property type="match status" value="1"/>
</dbReference>
<name>A0A844XXF3_9SPHN</name>
<comment type="caution">
    <text evidence="4">The sequence shown here is derived from an EMBL/GenBank/DDBJ whole genome shotgun (WGS) entry which is preliminary data.</text>
</comment>
<feature type="region of interest" description="Disordered" evidence="1">
    <location>
        <begin position="347"/>
        <end position="378"/>
    </location>
</feature>
<dbReference type="Gene3D" id="3.40.50.2000">
    <property type="entry name" value="Glycogen Phosphorylase B"/>
    <property type="match status" value="2"/>
</dbReference>
<gene>
    <name evidence="4" type="ORF">GRI69_15305</name>
</gene>
<dbReference type="PANTHER" id="PTHR45947:SF3">
    <property type="entry name" value="SULFOQUINOVOSYL TRANSFERASE SQD2"/>
    <property type="match status" value="1"/>
</dbReference>
<dbReference type="OrthoDB" id="9801573at2"/>
<feature type="domain" description="Glycosyl transferase family 1" evidence="2">
    <location>
        <begin position="169"/>
        <end position="309"/>
    </location>
</feature>
<dbReference type="Pfam" id="PF00534">
    <property type="entry name" value="Glycos_transf_1"/>
    <property type="match status" value="1"/>
</dbReference>
<evidence type="ECO:0000313" key="5">
    <source>
        <dbReference type="Proteomes" id="UP000448199"/>
    </source>
</evidence>
<keyword evidence="5" id="KW-1185">Reference proteome</keyword>
<organism evidence="4 5">
    <name type="scientific">Qipengyuania vulgaris</name>
    <dbReference type="NCBI Taxonomy" id="291985"/>
    <lineage>
        <taxon>Bacteria</taxon>
        <taxon>Pseudomonadati</taxon>
        <taxon>Pseudomonadota</taxon>
        <taxon>Alphaproteobacteria</taxon>
        <taxon>Sphingomonadales</taxon>
        <taxon>Erythrobacteraceae</taxon>
        <taxon>Qipengyuania</taxon>
    </lineage>
</organism>
<evidence type="ECO:0000259" key="3">
    <source>
        <dbReference type="Pfam" id="PF13439"/>
    </source>
</evidence>
<dbReference type="RefSeq" id="WP_160729041.1">
    <property type="nucleotide sequence ID" value="NZ_WTYC01000013.1"/>
</dbReference>
<dbReference type="Pfam" id="PF13439">
    <property type="entry name" value="Glyco_transf_4"/>
    <property type="match status" value="1"/>
</dbReference>
<feature type="domain" description="Glycosyltransferase subfamily 4-like N-terminal" evidence="3">
    <location>
        <begin position="18"/>
        <end position="119"/>
    </location>
</feature>
<evidence type="ECO:0000256" key="1">
    <source>
        <dbReference type="SAM" id="MobiDB-lite"/>
    </source>
</evidence>